<evidence type="ECO:0000313" key="1">
    <source>
        <dbReference type="EMBL" id="QBK93455.1"/>
    </source>
</evidence>
<dbReference type="EMBL" id="MK500596">
    <property type="protein sequence ID" value="QBK93455.1"/>
    <property type="molecule type" value="Genomic_DNA"/>
</dbReference>
<name>A0A481ZD86_9VIRU</name>
<gene>
    <name evidence="1" type="ORF">LCPAC404_01590</name>
</gene>
<accession>A0A481ZD86</accession>
<proteinExistence type="predicted"/>
<protein>
    <submittedName>
        <fullName evidence="1">Uncharacterized protein</fullName>
    </submittedName>
</protein>
<sequence>MLDEEFNVKGGDVDFSNCVITCREVVINNDSVKQTDHHEDESDLI</sequence>
<reference evidence="1" key="1">
    <citation type="journal article" date="2019" name="MBio">
        <title>Virus Genomes from Deep Sea Sediments Expand the Ocean Megavirome and Support Independent Origins of Viral Gigantism.</title>
        <authorList>
            <person name="Backstrom D."/>
            <person name="Yutin N."/>
            <person name="Jorgensen S.L."/>
            <person name="Dharamshi J."/>
            <person name="Homa F."/>
            <person name="Zaremba-Niedwiedzka K."/>
            <person name="Spang A."/>
            <person name="Wolf Y.I."/>
            <person name="Koonin E.V."/>
            <person name="Ettema T.J."/>
        </authorList>
    </citation>
    <scope>NUCLEOTIDE SEQUENCE</scope>
</reference>
<organism evidence="1">
    <name type="scientific">Pithovirus LCPAC404</name>
    <dbReference type="NCBI Taxonomy" id="2506597"/>
    <lineage>
        <taxon>Viruses</taxon>
        <taxon>Pithoviruses</taxon>
    </lineage>
</organism>